<name>A0A3M8PA52_9BACL</name>
<protein>
    <submittedName>
        <fullName evidence="1">Uncharacterized protein</fullName>
    </submittedName>
</protein>
<comment type="caution">
    <text evidence="1">The sequence shown here is derived from an EMBL/GenBank/DDBJ whole genome shotgun (WGS) entry which is preliminary data.</text>
</comment>
<keyword evidence="2" id="KW-1185">Reference proteome</keyword>
<dbReference type="AlphaFoldDB" id="A0A3M8PA52"/>
<dbReference type="RefSeq" id="WP_123164257.1">
    <property type="nucleotide sequence ID" value="NZ_RIAX01000002.1"/>
</dbReference>
<evidence type="ECO:0000313" key="1">
    <source>
        <dbReference type="EMBL" id="RNF40558.1"/>
    </source>
</evidence>
<proteinExistence type="predicted"/>
<sequence length="65" mass="7650">MKLTINGKTLNEEWSNMIVREITRETKASHPMEVEEYLKDYTVEENENAFILRPPTAEGIHIKIF</sequence>
<reference evidence="1 2" key="1">
    <citation type="journal article" date="2018" name="Int. J. Syst. Evol. Microbiol.">
        <title>Planococcus salinus sp. nov., a moderately halophilic bacterium isolated from a saline-alkali soil.</title>
        <authorList>
            <person name="Gan L."/>
        </authorList>
    </citation>
    <scope>NUCLEOTIDE SEQUENCE [LARGE SCALE GENOMIC DNA]</scope>
    <source>
        <strain evidence="1 2">LCB217</strain>
    </source>
</reference>
<organism evidence="1 2">
    <name type="scientific">Planococcus salinus</name>
    <dbReference type="NCBI Taxonomy" id="1848460"/>
    <lineage>
        <taxon>Bacteria</taxon>
        <taxon>Bacillati</taxon>
        <taxon>Bacillota</taxon>
        <taxon>Bacilli</taxon>
        <taxon>Bacillales</taxon>
        <taxon>Caryophanaceae</taxon>
        <taxon>Planococcus</taxon>
    </lineage>
</organism>
<dbReference type="Proteomes" id="UP000275473">
    <property type="component" value="Unassembled WGS sequence"/>
</dbReference>
<dbReference type="OrthoDB" id="2428455at2"/>
<gene>
    <name evidence="1" type="ORF">EEX84_03800</name>
</gene>
<accession>A0A3M8PA52</accession>
<dbReference type="EMBL" id="RIAX01000002">
    <property type="protein sequence ID" value="RNF40558.1"/>
    <property type="molecule type" value="Genomic_DNA"/>
</dbReference>
<evidence type="ECO:0000313" key="2">
    <source>
        <dbReference type="Proteomes" id="UP000275473"/>
    </source>
</evidence>